<dbReference type="GO" id="GO:0004222">
    <property type="term" value="F:metalloendopeptidase activity"/>
    <property type="evidence" value="ECO:0007669"/>
    <property type="project" value="InterPro"/>
</dbReference>
<dbReference type="EMBL" id="AP024233">
    <property type="protein sequence ID" value="BCO07964.1"/>
    <property type="molecule type" value="Genomic_DNA"/>
</dbReference>
<evidence type="ECO:0000256" key="5">
    <source>
        <dbReference type="ARBA" id="ARBA00022840"/>
    </source>
</evidence>
<dbReference type="PANTHER" id="PTHR43655:SF2">
    <property type="entry name" value="AFG3 LIKE MATRIX AAA PEPTIDASE SUBUNIT 2, ISOFORM A"/>
    <property type="match status" value="1"/>
</dbReference>
<feature type="compositionally biased region" description="Basic and acidic residues" evidence="7">
    <location>
        <begin position="9"/>
        <end position="31"/>
    </location>
</feature>
<feature type="domain" description="Peptidase M41" evidence="8">
    <location>
        <begin position="1"/>
        <end position="83"/>
    </location>
</feature>
<protein>
    <recommendedName>
        <fullName evidence="8">Peptidase M41 domain-containing protein</fullName>
    </recommendedName>
</protein>
<keyword evidence="3" id="KW-0547">Nucleotide-binding</keyword>
<dbReference type="GO" id="GO:0004176">
    <property type="term" value="F:ATP-dependent peptidase activity"/>
    <property type="evidence" value="ECO:0007669"/>
    <property type="project" value="InterPro"/>
</dbReference>
<accession>A0A915TY79</accession>
<keyword evidence="6" id="KW-0378">Hydrolase</keyword>
<evidence type="ECO:0000313" key="10">
    <source>
        <dbReference type="Proteomes" id="UP001063350"/>
    </source>
</evidence>
<evidence type="ECO:0000256" key="4">
    <source>
        <dbReference type="ARBA" id="ARBA00022833"/>
    </source>
</evidence>
<evidence type="ECO:0000313" key="9">
    <source>
        <dbReference type="EMBL" id="BCO07964.1"/>
    </source>
</evidence>
<gene>
    <name evidence="9" type="ORF">GF1_03400</name>
</gene>
<evidence type="ECO:0000256" key="1">
    <source>
        <dbReference type="ARBA" id="ARBA00001947"/>
    </source>
</evidence>
<evidence type="ECO:0000256" key="2">
    <source>
        <dbReference type="ARBA" id="ARBA00022723"/>
    </source>
</evidence>
<dbReference type="GO" id="GO:0046872">
    <property type="term" value="F:metal ion binding"/>
    <property type="evidence" value="ECO:0007669"/>
    <property type="project" value="UniProtKB-KW"/>
</dbReference>
<keyword evidence="6" id="KW-0645">Protease</keyword>
<keyword evidence="2" id="KW-0479">Metal-binding</keyword>
<dbReference type="InterPro" id="IPR037219">
    <property type="entry name" value="Peptidase_M41-like"/>
</dbReference>
<organism evidence="9 10">
    <name type="scientific">Desulfolithobacter dissulfuricans</name>
    <dbReference type="NCBI Taxonomy" id="2795293"/>
    <lineage>
        <taxon>Bacteria</taxon>
        <taxon>Pseudomonadati</taxon>
        <taxon>Thermodesulfobacteriota</taxon>
        <taxon>Desulfobulbia</taxon>
        <taxon>Desulfobulbales</taxon>
        <taxon>Desulfobulbaceae</taxon>
        <taxon>Desulfolithobacter</taxon>
    </lineage>
</organism>
<dbReference type="PANTHER" id="PTHR43655">
    <property type="entry name" value="ATP-DEPENDENT PROTEASE"/>
    <property type="match status" value="1"/>
</dbReference>
<keyword evidence="4" id="KW-0862">Zinc</keyword>
<name>A0A915TY79_9BACT</name>
<dbReference type="GO" id="GO:0005524">
    <property type="term" value="F:ATP binding"/>
    <property type="evidence" value="ECO:0007669"/>
    <property type="project" value="UniProtKB-KW"/>
</dbReference>
<reference evidence="9" key="1">
    <citation type="submission" date="2020-12" db="EMBL/GenBank/DDBJ databases">
        <title>Desulfobium dissulfuricans gen. nov., sp. nov., a novel mesophilic, sulfate-reducing bacterium isolated from a deep-sea hydrothermal vent.</title>
        <authorList>
            <person name="Hashimoto Y."/>
            <person name="Tame A."/>
            <person name="Sawayama S."/>
            <person name="Miyazaki J."/>
            <person name="Takai K."/>
            <person name="Nakagawa S."/>
        </authorList>
    </citation>
    <scope>NUCLEOTIDE SEQUENCE</scope>
    <source>
        <strain evidence="9">GF1</strain>
    </source>
</reference>
<keyword evidence="5" id="KW-0067">ATP-binding</keyword>
<dbReference type="Proteomes" id="UP001063350">
    <property type="component" value="Chromosome"/>
</dbReference>
<sequence length="95" mass="11086">MSHEVGPVDLRESEEHPFLGREIAQPRRYSEHSAQTVDKAVHDMIIESEKQALEIIKQHRDQLDRLVVALEEKETLYRKDIEKCLEPGEPGERIE</sequence>
<proteinExistence type="predicted"/>
<evidence type="ECO:0000256" key="3">
    <source>
        <dbReference type="ARBA" id="ARBA00022741"/>
    </source>
</evidence>
<dbReference type="Gene3D" id="1.20.58.760">
    <property type="entry name" value="Peptidase M41"/>
    <property type="match status" value="1"/>
</dbReference>
<dbReference type="KEGG" id="ddu:GF1_03400"/>
<evidence type="ECO:0000256" key="7">
    <source>
        <dbReference type="SAM" id="MobiDB-lite"/>
    </source>
</evidence>
<dbReference type="AlphaFoldDB" id="A0A915TY79"/>
<comment type="cofactor">
    <cofactor evidence="1">
        <name>Zn(2+)</name>
        <dbReference type="ChEBI" id="CHEBI:29105"/>
    </cofactor>
</comment>
<evidence type="ECO:0000259" key="8">
    <source>
        <dbReference type="Pfam" id="PF01434"/>
    </source>
</evidence>
<dbReference type="InterPro" id="IPR000642">
    <property type="entry name" value="Peptidase_M41"/>
</dbReference>
<keyword evidence="10" id="KW-1185">Reference proteome</keyword>
<keyword evidence="6" id="KW-0482">Metalloprotease</keyword>
<dbReference type="Pfam" id="PF01434">
    <property type="entry name" value="Peptidase_M41"/>
    <property type="match status" value="1"/>
</dbReference>
<evidence type="ECO:0000256" key="6">
    <source>
        <dbReference type="ARBA" id="ARBA00023049"/>
    </source>
</evidence>
<dbReference type="SUPFAM" id="SSF140990">
    <property type="entry name" value="FtsH protease domain-like"/>
    <property type="match status" value="1"/>
</dbReference>
<feature type="region of interest" description="Disordered" evidence="7">
    <location>
        <begin position="1"/>
        <end position="34"/>
    </location>
</feature>
<dbReference type="GO" id="GO:0006508">
    <property type="term" value="P:proteolysis"/>
    <property type="evidence" value="ECO:0007669"/>
    <property type="project" value="InterPro"/>
</dbReference>
<dbReference type="InterPro" id="IPR050928">
    <property type="entry name" value="ATP-dep_Zn_Metalloprotease"/>
</dbReference>